<dbReference type="EMBL" id="JACRSY010000019">
    <property type="protein sequence ID" value="MBC8580298.1"/>
    <property type="molecule type" value="Genomic_DNA"/>
</dbReference>
<protein>
    <recommendedName>
        <fullName evidence="4">Cell division protein FtsL</fullName>
    </recommendedName>
</protein>
<feature type="transmembrane region" description="Helical" evidence="1">
    <location>
        <begin position="50"/>
        <end position="71"/>
    </location>
</feature>
<keyword evidence="3" id="KW-1185">Reference proteome</keyword>
<proteinExistence type="predicted"/>
<evidence type="ECO:0008006" key="4">
    <source>
        <dbReference type="Google" id="ProtNLM"/>
    </source>
</evidence>
<keyword evidence="1" id="KW-1133">Transmembrane helix</keyword>
<dbReference type="RefSeq" id="WP_177669835.1">
    <property type="nucleotide sequence ID" value="NZ_JACRSY010000019.1"/>
</dbReference>
<reference evidence="2" key="1">
    <citation type="submission" date="2020-08" db="EMBL/GenBank/DDBJ databases">
        <title>Genome public.</title>
        <authorList>
            <person name="Liu C."/>
            <person name="Sun Q."/>
        </authorList>
    </citation>
    <scope>NUCLEOTIDE SEQUENCE</scope>
    <source>
        <strain evidence="2">NSJ-12</strain>
    </source>
</reference>
<evidence type="ECO:0000313" key="3">
    <source>
        <dbReference type="Proteomes" id="UP000655830"/>
    </source>
</evidence>
<keyword evidence="1" id="KW-0472">Membrane</keyword>
<evidence type="ECO:0000256" key="1">
    <source>
        <dbReference type="SAM" id="Phobius"/>
    </source>
</evidence>
<keyword evidence="1" id="KW-0812">Transmembrane</keyword>
<comment type="caution">
    <text evidence="2">The sequence shown here is derived from an EMBL/GenBank/DDBJ whole genome shotgun (WGS) entry which is preliminary data.</text>
</comment>
<evidence type="ECO:0000313" key="2">
    <source>
        <dbReference type="EMBL" id="MBC8580298.1"/>
    </source>
</evidence>
<sequence length="147" mass="16919">MADHSYKRYDYQYGSEAPKYPYMPYGVPNEKPDFTPLKRPKPKKRSKEDIIFGLKMTTCGLLLFAGAFSFVHVTSNLAIKQRELKLINAEIRETQSTINSVRATIATNLNLEHIQTVAEEKLNMSEPLPHQVVYITTAQESYTRYNE</sequence>
<dbReference type="Proteomes" id="UP000655830">
    <property type="component" value="Unassembled WGS sequence"/>
</dbReference>
<name>A0A926IEZ8_9FIRM</name>
<dbReference type="AlphaFoldDB" id="A0A926IEZ8"/>
<gene>
    <name evidence="2" type="ORF">H8718_12250</name>
</gene>
<accession>A0A926IEZ8</accession>
<organism evidence="2 3">
    <name type="scientific">Zhenhengia yiwuensis</name>
    <dbReference type="NCBI Taxonomy" id="2763666"/>
    <lineage>
        <taxon>Bacteria</taxon>
        <taxon>Bacillati</taxon>
        <taxon>Bacillota</taxon>
        <taxon>Clostridia</taxon>
        <taxon>Lachnospirales</taxon>
        <taxon>Lachnospiraceae</taxon>
        <taxon>Zhenhengia</taxon>
    </lineage>
</organism>